<feature type="region of interest" description="Disordered" evidence="2">
    <location>
        <begin position="1"/>
        <end position="38"/>
    </location>
</feature>
<dbReference type="EMBL" id="KN835179">
    <property type="protein sequence ID" value="KIK45048.1"/>
    <property type="molecule type" value="Genomic_DNA"/>
</dbReference>
<gene>
    <name evidence="3" type="ORF">CY34DRAFT_78633</name>
</gene>
<evidence type="ECO:0000313" key="4">
    <source>
        <dbReference type="Proteomes" id="UP000054485"/>
    </source>
</evidence>
<dbReference type="Pfam" id="PF20414">
    <property type="entry name" value="DUF6698"/>
    <property type="match status" value="1"/>
</dbReference>
<feature type="compositionally biased region" description="Basic and acidic residues" evidence="2">
    <location>
        <begin position="9"/>
        <end position="28"/>
    </location>
</feature>
<dbReference type="HOGENOM" id="CLU_035918_5_1_1"/>
<evidence type="ECO:0000256" key="2">
    <source>
        <dbReference type="SAM" id="MobiDB-lite"/>
    </source>
</evidence>
<dbReference type="AlphaFoldDB" id="A0A0D0BPI9"/>
<evidence type="ECO:0000313" key="3">
    <source>
        <dbReference type="EMBL" id="KIK45048.1"/>
    </source>
</evidence>
<dbReference type="OrthoDB" id="2662502at2759"/>
<protein>
    <submittedName>
        <fullName evidence="3">Unplaced genomic scaffold CY34scaffold_48, whole genome shotgun sequence</fullName>
    </submittedName>
</protein>
<reference evidence="3 4" key="1">
    <citation type="submission" date="2014-04" db="EMBL/GenBank/DDBJ databases">
        <authorList>
            <consortium name="DOE Joint Genome Institute"/>
            <person name="Kuo A."/>
            <person name="Ruytinx J."/>
            <person name="Rineau F."/>
            <person name="Colpaert J."/>
            <person name="Kohler A."/>
            <person name="Nagy L.G."/>
            <person name="Floudas D."/>
            <person name="Copeland A."/>
            <person name="Barry K.W."/>
            <person name="Cichocki N."/>
            <person name="Veneault-Fourrey C."/>
            <person name="LaButti K."/>
            <person name="Lindquist E.A."/>
            <person name="Lipzen A."/>
            <person name="Lundell T."/>
            <person name="Morin E."/>
            <person name="Murat C."/>
            <person name="Sun H."/>
            <person name="Tunlid A."/>
            <person name="Henrissat B."/>
            <person name="Grigoriev I.V."/>
            <person name="Hibbett D.S."/>
            <person name="Martin F."/>
            <person name="Nordberg H.P."/>
            <person name="Cantor M.N."/>
            <person name="Hua S.X."/>
        </authorList>
    </citation>
    <scope>NUCLEOTIDE SEQUENCE [LARGE SCALE GENOMIC DNA]</scope>
    <source>
        <strain evidence="3 4">UH-Slu-Lm8-n1</strain>
    </source>
</reference>
<dbReference type="InterPro" id="IPR046521">
    <property type="entry name" value="DUF6698"/>
</dbReference>
<accession>A0A0D0BPI9</accession>
<dbReference type="STRING" id="930992.A0A0D0BPI9"/>
<name>A0A0D0BPI9_9AGAM</name>
<feature type="coiled-coil region" evidence="1">
    <location>
        <begin position="42"/>
        <end position="69"/>
    </location>
</feature>
<keyword evidence="1" id="KW-0175">Coiled coil</keyword>
<dbReference type="Proteomes" id="UP000054485">
    <property type="component" value="Unassembled WGS sequence"/>
</dbReference>
<reference evidence="4" key="2">
    <citation type="submission" date="2015-01" db="EMBL/GenBank/DDBJ databases">
        <title>Evolutionary Origins and Diversification of the Mycorrhizal Mutualists.</title>
        <authorList>
            <consortium name="DOE Joint Genome Institute"/>
            <consortium name="Mycorrhizal Genomics Consortium"/>
            <person name="Kohler A."/>
            <person name="Kuo A."/>
            <person name="Nagy L.G."/>
            <person name="Floudas D."/>
            <person name="Copeland A."/>
            <person name="Barry K.W."/>
            <person name="Cichocki N."/>
            <person name="Veneault-Fourrey C."/>
            <person name="LaButti K."/>
            <person name="Lindquist E.A."/>
            <person name="Lipzen A."/>
            <person name="Lundell T."/>
            <person name="Morin E."/>
            <person name="Murat C."/>
            <person name="Riley R."/>
            <person name="Ohm R."/>
            <person name="Sun H."/>
            <person name="Tunlid A."/>
            <person name="Henrissat B."/>
            <person name="Grigoriev I.V."/>
            <person name="Hibbett D.S."/>
            <person name="Martin F."/>
        </authorList>
    </citation>
    <scope>NUCLEOTIDE SEQUENCE [LARGE SCALE GENOMIC DNA]</scope>
    <source>
        <strain evidence="4">UH-Slu-Lm8-n1</strain>
    </source>
</reference>
<sequence length="390" mass="44588">MSLVVGSASHHEVRQDGGNPSHDEDRQDGGSPRQSETIIAVQARQRRRIAQLEEQLETLEAGREAKQKQVNYYMAQGRALRRVVALFDNVEDLVAENDRRYDDSQEDQDTTLGQDRLQVGYVVLTQTLPWFHKKGCALEYDDYLHMIKMLRHGADSARGDDTSKLKTLVSEWINREFKPDPPVDPEDKHSRGFTSDACGRLLCPAELDWNNPAVKAGIRDRSDGYVVTDLSFPAYLYDKYTTNPDDLEEGLFKGKILLQGYKAVFTSPSSARDVEGDGDGTDVIRNNRRAKKSSSGIKVKKHVAEIIKMRKVTPRSIAYIACQVRFALSSITSWRSVDGDFDYVQFWETIVDFFERPPGREAHRRIDNLLEWWTRHVTYIADQPELNSRF</sequence>
<dbReference type="InParanoid" id="A0A0D0BPI9"/>
<keyword evidence="4" id="KW-1185">Reference proteome</keyword>
<evidence type="ECO:0000256" key="1">
    <source>
        <dbReference type="SAM" id="Coils"/>
    </source>
</evidence>
<proteinExistence type="predicted"/>
<organism evidence="3 4">
    <name type="scientific">Suillus luteus UH-Slu-Lm8-n1</name>
    <dbReference type="NCBI Taxonomy" id="930992"/>
    <lineage>
        <taxon>Eukaryota</taxon>
        <taxon>Fungi</taxon>
        <taxon>Dikarya</taxon>
        <taxon>Basidiomycota</taxon>
        <taxon>Agaricomycotina</taxon>
        <taxon>Agaricomycetes</taxon>
        <taxon>Agaricomycetidae</taxon>
        <taxon>Boletales</taxon>
        <taxon>Suillineae</taxon>
        <taxon>Suillaceae</taxon>
        <taxon>Suillus</taxon>
    </lineage>
</organism>